<dbReference type="Proteomes" id="UP001274321">
    <property type="component" value="Unassembled WGS sequence"/>
</dbReference>
<proteinExistence type="inferred from homology"/>
<keyword evidence="3" id="KW-0996">Nickel insertion</keyword>
<dbReference type="InterPro" id="IPR002669">
    <property type="entry name" value="UreD"/>
</dbReference>
<evidence type="ECO:0000256" key="1">
    <source>
        <dbReference type="ARBA" id="ARBA00007177"/>
    </source>
</evidence>
<evidence type="ECO:0000313" key="4">
    <source>
        <dbReference type="EMBL" id="MDX6805665.1"/>
    </source>
</evidence>
<comment type="similarity">
    <text evidence="1 3">Belongs to the UreD family.</text>
</comment>
<dbReference type="PANTHER" id="PTHR33643:SF1">
    <property type="entry name" value="UREASE ACCESSORY PROTEIN D"/>
    <property type="match status" value="1"/>
</dbReference>
<comment type="function">
    <text evidence="3">Required for maturation of urease via the functional incorporation of the urease nickel metallocenter.</text>
</comment>
<comment type="subunit">
    <text evidence="3">UreD, UreF and UreG form a complex that acts as a GTP-hydrolysis-dependent molecular chaperone, activating the urease apoprotein by helping to assemble the nickel containing metallocenter of UreC. The UreE protein probably delivers the nickel.</text>
</comment>
<name>A0ABU4RPU6_9HYPH</name>
<evidence type="ECO:0000256" key="3">
    <source>
        <dbReference type="HAMAP-Rule" id="MF_01384"/>
    </source>
</evidence>
<comment type="subcellular location">
    <subcellularLocation>
        <location evidence="3">Cytoplasm</location>
    </subcellularLocation>
</comment>
<dbReference type="HAMAP" id="MF_01384">
    <property type="entry name" value="UreD"/>
    <property type="match status" value="1"/>
</dbReference>
<organism evidence="4 5">
    <name type="scientific">Terrihabitans rhizophilus</name>
    <dbReference type="NCBI Taxonomy" id="3092662"/>
    <lineage>
        <taxon>Bacteria</taxon>
        <taxon>Pseudomonadati</taxon>
        <taxon>Pseudomonadota</taxon>
        <taxon>Alphaproteobacteria</taxon>
        <taxon>Hyphomicrobiales</taxon>
        <taxon>Terrihabitans</taxon>
    </lineage>
</organism>
<dbReference type="EMBL" id="JAXAFJ010000002">
    <property type="protein sequence ID" value="MDX6805665.1"/>
    <property type="molecule type" value="Genomic_DNA"/>
</dbReference>
<keyword evidence="5" id="KW-1185">Reference proteome</keyword>
<gene>
    <name evidence="3" type="primary">ureD</name>
    <name evidence="4" type="ORF">SCD90_06285</name>
</gene>
<protein>
    <recommendedName>
        <fullName evidence="3">Urease accessory protein UreD</fullName>
    </recommendedName>
</protein>
<comment type="caution">
    <text evidence="4">The sequence shown here is derived from an EMBL/GenBank/DDBJ whole genome shotgun (WGS) entry which is preliminary data.</text>
</comment>
<dbReference type="PANTHER" id="PTHR33643">
    <property type="entry name" value="UREASE ACCESSORY PROTEIN D"/>
    <property type="match status" value="1"/>
</dbReference>
<dbReference type="RefSeq" id="WP_319843771.1">
    <property type="nucleotide sequence ID" value="NZ_JAXAFJ010000002.1"/>
</dbReference>
<evidence type="ECO:0000256" key="2">
    <source>
        <dbReference type="ARBA" id="ARBA00023186"/>
    </source>
</evidence>
<sequence length="283" mass="30606">MYATLHGDSLLAAPPAPQRQRALGRLVLEATASGGATRVLNLSESGPSRIRLPRTHGGALEAVMMNTGGGIACGDIMHVQVAAKSGSDVVMTTPAAERIYRSDGAVSEVHVRLDVESGARLEWLPQETILYEHARLRRSFEAEVAEDATLSIFEAVMLGRHARGERITHGLLDDRWRIRCAGRLVHADNLVLDGALDALLRQPAVMRGHTAFATFLHVAPDAESRLEEAREALAGAECACAASAWNGRLAVRLLAPEIAPLRRSATAFLTRFLGRPLPRVWHS</sequence>
<keyword evidence="3" id="KW-0963">Cytoplasm</keyword>
<evidence type="ECO:0000313" key="5">
    <source>
        <dbReference type="Proteomes" id="UP001274321"/>
    </source>
</evidence>
<keyword evidence="2 3" id="KW-0143">Chaperone</keyword>
<reference evidence="4 5" key="1">
    <citation type="submission" date="2023-11" db="EMBL/GenBank/DDBJ databases">
        <authorList>
            <person name="Bao R."/>
        </authorList>
    </citation>
    <scope>NUCLEOTIDE SEQUENCE [LARGE SCALE GENOMIC DNA]</scope>
    <source>
        <strain evidence="4 5">PJ23</strain>
    </source>
</reference>
<accession>A0ABU4RPU6</accession>
<dbReference type="Pfam" id="PF01774">
    <property type="entry name" value="UreD"/>
    <property type="match status" value="1"/>
</dbReference>